<dbReference type="InterPro" id="IPR013762">
    <property type="entry name" value="Integrase-like_cat_sf"/>
</dbReference>
<dbReference type="EMBL" id="JAMQAW010000036">
    <property type="protein sequence ID" value="MCM2392011.1"/>
    <property type="molecule type" value="Genomic_DNA"/>
</dbReference>
<accession>A0ABT0UUC8</accession>
<evidence type="ECO:0000256" key="1">
    <source>
        <dbReference type="ARBA" id="ARBA00023172"/>
    </source>
</evidence>
<dbReference type="PROSITE" id="PS51898">
    <property type="entry name" value="TYR_RECOMBINASE"/>
    <property type="match status" value="1"/>
</dbReference>
<proteinExistence type="predicted"/>
<name>A0ABT0UUC8_9ACTN</name>
<organism evidence="3 4">
    <name type="scientific">Streptomyces albipurpureus</name>
    <dbReference type="NCBI Taxonomy" id="2897419"/>
    <lineage>
        <taxon>Bacteria</taxon>
        <taxon>Bacillati</taxon>
        <taxon>Actinomycetota</taxon>
        <taxon>Actinomycetes</taxon>
        <taxon>Kitasatosporales</taxon>
        <taxon>Streptomycetaceae</taxon>
        <taxon>Streptomyces</taxon>
    </lineage>
</organism>
<evidence type="ECO:0000259" key="2">
    <source>
        <dbReference type="PROSITE" id="PS51898"/>
    </source>
</evidence>
<dbReference type="RefSeq" id="WP_250922329.1">
    <property type="nucleotide sequence ID" value="NZ_JAMQAW010000036.1"/>
</dbReference>
<comment type="caution">
    <text evidence="3">The sequence shown here is derived from an EMBL/GenBank/DDBJ whole genome shotgun (WGS) entry which is preliminary data.</text>
</comment>
<sequence>MNGTVSVRVFTTKVNRLAKGFSYTVRWKVDGQVFSKTYKTSAQANTRRSQLVAAEKKGELFSTITGLPATLETRASGLRWYDFAVAYVDGKWPKIAGNTRKNLSKAMTTATIALLRSPLPGHFDPVQVRTALREWAFNAKRRADQDIPGEVREILEWVQRNTLPVANLDDEDTAEKFVTALGTLLNGKPAAASSISRNRRIMNPAMEQAVKRRLIRANPLPKGRGESKPSSQAAQAIDKRSLLNAAQCTALLTWVGQRSRMGRCYRAFFATLYYAGLRPEEAVGMLVSDATLPEEGWGELLVHTAQPEVGSRWTDTGEVHEARGLKGRAQGDTRPVPAYPTLVAVLRDLIADYDLKPGDILFQGEGGGILSGSVYRRVWTKARKEVLPEHECASPVGKRVYDLRHTCLTGWLNSGIPPAQVAAWAGNSVAVLHATYARCVTGQLKDYQKRIEAARGVELELTEG</sequence>
<dbReference type="InterPro" id="IPR011010">
    <property type="entry name" value="DNA_brk_join_enz"/>
</dbReference>
<dbReference type="InterPro" id="IPR002104">
    <property type="entry name" value="Integrase_catalytic"/>
</dbReference>
<dbReference type="SUPFAM" id="SSF56349">
    <property type="entry name" value="DNA breaking-rejoining enzymes"/>
    <property type="match status" value="1"/>
</dbReference>
<dbReference type="Gene3D" id="1.10.443.10">
    <property type="entry name" value="Intergrase catalytic core"/>
    <property type="match status" value="1"/>
</dbReference>
<reference evidence="3" key="1">
    <citation type="submission" date="2022-06" db="EMBL/GenBank/DDBJ databases">
        <title>Genome public.</title>
        <authorList>
            <person name="Sun Q."/>
        </authorList>
    </citation>
    <scope>NUCLEOTIDE SEQUENCE</scope>
    <source>
        <strain evidence="3">CWNU-1</strain>
    </source>
</reference>
<keyword evidence="4" id="KW-1185">Reference proteome</keyword>
<feature type="domain" description="Tyr recombinase" evidence="2">
    <location>
        <begin position="238"/>
        <end position="450"/>
    </location>
</feature>
<evidence type="ECO:0000313" key="4">
    <source>
        <dbReference type="Proteomes" id="UP001431429"/>
    </source>
</evidence>
<keyword evidence="1" id="KW-0233">DNA recombination</keyword>
<dbReference type="Proteomes" id="UP001431429">
    <property type="component" value="Unassembled WGS sequence"/>
</dbReference>
<protein>
    <submittedName>
        <fullName evidence="3">Site-specific integrase</fullName>
    </submittedName>
</protein>
<gene>
    <name evidence="3" type="ORF">NBG84_27630</name>
</gene>
<evidence type="ECO:0000313" key="3">
    <source>
        <dbReference type="EMBL" id="MCM2392011.1"/>
    </source>
</evidence>